<organism evidence="7 8">
    <name type="scientific">Rhizoctonia solani</name>
    <dbReference type="NCBI Taxonomy" id="456999"/>
    <lineage>
        <taxon>Eukaryota</taxon>
        <taxon>Fungi</taxon>
        <taxon>Dikarya</taxon>
        <taxon>Basidiomycota</taxon>
        <taxon>Agaricomycotina</taxon>
        <taxon>Agaricomycetes</taxon>
        <taxon>Cantharellales</taxon>
        <taxon>Ceratobasidiaceae</taxon>
        <taxon>Rhizoctonia</taxon>
    </lineage>
</organism>
<keyword evidence="4 6" id="KW-0472">Membrane</keyword>
<dbReference type="GO" id="GO:0016020">
    <property type="term" value="C:membrane"/>
    <property type="evidence" value="ECO:0007669"/>
    <property type="project" value="UniProtKB-SubCell"/>
</dbReference>
<evidence type="ECO:0000256" key="3">
    <source>
        <dbReference type="ARBA" id="ARBA00022989"/>
    </source>
</evidence>
<reference evidence="7" key="1">
    <citation type="submission" date="2021-01" db="EMBL/GenBank/DDBJ databases">
        <authorList>
            <person name="Kaushik A."/>
        </authorList>
    </citation>
    <scope>NUCLEOTIDE SEQUENCE</scope>
    <source>
        <strain evidence="7">AG4-R118</strain>
    </source>
</reference>
<feature type="compositionally biased region" description="Low complexity" evidence="5">
    <location>
        <begin position="461"/>
        <end position="478"/>
    </location>
</feature>
<dbReference type="Proteomes" id="UP000663888">
    <property type="component" value="Unassembled WGS sequence"/>
</dbReference>
<feature type="region of interest" description="Disordered" evidence="5">
    <location>
        <begin position="203"/>
        <end position="237"/>
    </location>
</feature>
<feature type="transmembrane region" description="Helical" evidence="6">
    <location>
        <begin position="482"/>
        <end position="505"/>
    </location>
</feature>
<feature type="region of interest" description="Disordered" evidence="5">
    <location>
        <begin position="439"/>
        <end position="478"/>
    </location>
</feature>
<dbReference type="EMBL" id="CAJMWX010001049">
    <property type="protein sequence ID" value="CAE6457361.1"/>
    <property type="molecule type" value="Genomic_DNA"/>
</dbReference>
<evidence type="ECO:0000256" key="5">
    <source>
        <dbReference type="SAM" id="MobiDB-lite"/>
    </source>
</evidence>
<evidence type="ECO:0000256" key="6">
    <source>
        <dbReference type="SAM" id="Phobius"/>
    </source>
</evidence>
<dbReference type="AlphaFoldDB" id="A0A8H3BIA2"/>
<evidence type="ECO:0000256" key="2">
    <source>
        <dbReference type="ARBA" id="ARBA00022692"/>
    </source>
</evidence>
<dbReference type="PANTHER" id="PTHR15549:SF26">
    <property type="entry name" value="AXIAL BUDDING PATTERN PROTEIN 2-RELATED"/>
    <property type="match status" value="1"/>
</dbReference>
<evidence type="ECO:0000256" key="4">
    <source>
        <dbReference type="ARBA" id="ARBA00023136"/>
    </source>
</evidence>
<sequence>MNAVRFHRWVSFIKGLFVPGTSHLQLPSVMARSFVVGALAVISLFTTQVHAQTEPIWSNVTCTDLLWSANSAGWTPCLVSAHLSAQCTTDNSWGVPAVGTEGPYSPPNGTYANRCRCNSVQWNLLSACSMCQGGGASTWQRWTVNCSSTVTTTPSQGGYPLPIPAGVLVPHWAYYDFTLSGVFNAVLASQQTGAESSAVAAATPTASSATGAPRTTATPAATSTSIASNDDTKSGGSNTGAIVGGVVGGIVGIALIAGIAFIVVRKNKQNKNPSAESQYDQSHYNPSLGPHSGSGAPMMGQYQPVVQNSAMSQVTGSEYKPYDPRAHLITLLTQTSNVTTCVQEYQWTINSLNQTPCLQSGYLSAQCNGGNWNVPGIPGGAPYKQPQGNGANLCRENWISNCSTSNVTIGSYPRQLPPYVAIPGWAYLDFTSQGTFQPQSAREAAATVSESISAPAQTQRPTSPGTSIPTSTPSGSSSNAGAIAGGVVGGVVGLALLAILVWFILRKKTAAKEDPQPIQETYPGGGYAGKYDQGAGYAVQPYGTGKYTPVPTSQGNGYKPGPAMYEQPYTPATHKPYDPSDPSTFPPPVSLMGATPQPSSQGHSYSDHGHRQQTQPKQHHYIPEV</sequence>
<gene>
    <name evidence="7" type="ORF">RDB_LOCUS81497</name>
</gene>
<dbReference type="Gene3D" id="1.20.5.510">
    <property type="entry name" value="Single helix bin"/>
    <property type="match status" value="1"/>
</dbReference>
<feature type="transmembrane region" description="Helical" evidence="6">
    <location>
        <begin position="241"/>
        <end position="264"/>
    </location>
</feature>
<protein>
    <recommendedName>
        <fullName evidence="9">Transmembrane protein</fullName>
    </recommendedName>
</protein>
<feature type="region of interest" description="Disordered" evidence="5">
    <location>
        <begin position="272"/>
        <end position="300"/>
    </location>
</feature>
<proteinExistence type="predicted"/>
<keyword evidence="2 6" id="KW-0812">Transmembrane</keyword>
<feature type="compositionally biased region" description="Polar residues" evidence="5">
    <location>
        <begin position="272"/>
        <end position="285"/>
    </location>
</feature>
<evidence type="ECO:0008006" key="9">
    <source>
        <dbReference type="Google" id="ProtNLM"/>
    </source>
</evidence>
<keyword evidence="3 6" id="KW-1133">Transmembrane helix</keyword>
<feature type="compositionally biased region" description="Polar residues" evidence="5">
    <location>
        <begin position="448"/>
        <end position="460"/>
    </location>
</feature>
<comment type="caution">
    <text evidence="7">The sequence shown here is derived from an EMBL/GenBank/DDBJ whole genome shotgun (WGS) entry which is preliminary data.</text>
</comment>
<evidence type="ECO:0000313" key="8">
    <source>
        <dbReference type="Proteomes" id="UP000663888"/>
    </source>
</evidence>
<dbReference type="InterPro" id="IPR051694">
    <property type="entry name" value="Immunoregulatory_rcpt-like"/>
</dbReference>
<feature type="region of interest" description="Disordered" evidence="5">
    <location>
        <begin position="548"/>
        <end position="625"/>
    </location>
</feature>
<comment type="subcellular location">
    <subcellularLocation>
        <location evidence="1">Membrane</location>
        <topology evidence="1">Single-pass membrane protein</topology>
    </subcellularLocation>
</comment>
<feature type="compositionally biased region" description="Low complexity" evidence="5">
    <location>
        <begin position="203"/>
        <end position="228"/>
    </location>
</feature>
<evidence type="ECO:0000256" key="1">
    <source>
        <dbReference type="ARBA" id="ARBA00004167"/>
    </source>
</evidence>
<dbReference type="GO" id="GO:0071944">
    <property type="term" value="C:cell periphery"/>
    <property type="evidence" value="ECO:0007669"/>
    <property type="project" value="UniProtKB-ARBA"/>
</dbReference>
<evidence type="ECO:0000313" key="7">
    <source>
        <dbReference type="EMBL" id="CAE6457361.1"/>
    </source>
</evidence>
<dbReference type="PANTHER" id="PTHR15549">
    <property type="entry name" value="PAIRED IMMUNOGLOBULIN-LIKE TYPE 2 RECEPTOR"/>
    <property type="match status" value="1"/>
</dbReference>
<name>A0A8H3BIA2_9AGAM</name>
<accession>A0A8H3BIA2</accession>